<reference evidence="2" key="2">
    <citation type="submission" date="2020-09" db="EMBL/GenBank/DDBJ databases">
        <authorList>
            <person name="Sun Q."/>
            <person name="Ohkuma M."/>
        </authorList>
    </citation>
    <scope>NUCLEOTIDE SEQUENCE</scope>
    <source>
        <strain evidence="2">JCM 3276</strain>
    </source>
</reference>
<name>A0A918LII3_9PSEU</name>
<keyword evidence="1" id="KW-0732">Signal</keyword>
<dbReference type="GO" id="GO:0004177">
    <property type="term" value="F:aminopeptidase activity"/>
    <property type="evidence" value="ECO:0007669"/>
    <property type="project" value="UniProtKB-KW"/>
</dbReference>
<dbReference type="Proteomes" id="UP000660680">
    <property type="component" value="Unassembled WGS sequence"/>
</dbReference>
<keyword evidence="2" id="KW-0031">Aminopeptidase</keyword>
<dbReference type="Pfam" id="PF04228">
    <property type="entry name" value="Zn_peptidase"/>
    <property type="match status" value="1"/>
</dbReference>
<sequence length="458" mass="48932">MRGRLRGIRLAVPLLLSAAVVACTTTVPGEPVSQGRVISRDQPGGVDPKSVVENTDGGEIDRLAATVVADLRTYWGERFPETFGKEFTDLGGGYYSVDTADADAPEPPCTDSAVEVEGNAFYCPTADIIAWDRAALLPVLKDRFGEAAVMLVLAHEMGHAVQNRTGAGLSERRADPERFPTILIEAMADCYAGAFIRWVVDGNAEHLQFGHDQLDSALTAVVSFRDPIGTEATDRGAHGDAFDRVSAFLDGYESGVKLCSEMTVDNRTFTLSGFIDAGDAARGGNLEFGQIVESITLSLNTYFAEVAGSGWRQPQVRETEGQPACTPDRQGPVAFCPDGAAVELDVAEELPEIHDEIGDYATGTLITSRYALASLAAAGKPVAGPEAQRAAVCLTGAFTGSLFQREQQFLSPGDMDEAIQVLLHYDYVARDVDGASVETGFDRVTLFRKGFVSGARDC</sequence>
<dbReference type="AlphaFoldDB" id="A0A918LII3"/>
<feature type="chain" id="PRO_5039717365" evidence="1">
    <location>
        <begin position="23"/>
        <end position="458"/>
    </location>
</feature>
<comment type="caution">
    <text evidence="2">The sequence shown here is derived from an EMBL/GenBank/DDBJ whole genome shotgun (WGS) entry which is preliminary data.</text>
</comment>
<reference evidence="2" key="1">
    <citation type="journal article" date="2014" name="Int. J. Syst. Evol. Microbiol.">
        <title>Complete genome sequence of Corynebacterium casei LMG S-19264T (=DSM 44701T), isolated from a smear-ripened cheese.</title>
        <authorList>
            <consortium name="US DOE Joint Genome Institute (JGI-PGF)"/>
            <person name="Walter F."/>
            <person name="Albersmeier A."/>
            <person name="Kalinowski J."/>
            <person name="Ruckert C."/>
        </authorList>
    </citation>
    <scope>NUCLEOTIDE SEQUENCE</scope>
    <source>
        <strain evidence="2">JCM 3276</strain>
    </source>
</reference>
<gene>
    <name evidence="2" type="ORF">GCM10010171_54820</name>
</gene>
<keyword evidence="2" id="KW-0378">Hydrolase</keyword>
<keyword evidence="2" id="KW-0645">Protease</keyword>
<evidence type="ECO:0000313" key="2">
    <source>
        <dbReference type="EMBL" id="GGS52774.1"/>
    </source>
</evidence>
<protein>
    <submittedName>
        <fullName evidence="2">Aminopeptidase</fullName>
    </submittedName>
</protein>
<proteinExistence type="predicted"/>
<dbReference type="SUPFAM" id="SSF55486">
    <property type="entry name" value="Metalloproteases ('zincins'), catalytic domain"/>
    <property type="match status" value="1"/>
</dbReference>
<evidence type="ECO:0000256" key="1">
    <source>
        <dbReference type="SAM" id="SignalP"/>
    </source>
</evidence>
<dbReference type="RefSeq" id="WP_229787549.1">
    <property type="nucleotide sequence ID" value="NZ_BMRB01000006.1"/>
</dbReference>
<feature type="signal peptide" evidence="1">
    <location>
        <begin position="1"/>
        <end position="22"/>
    </location>
</feature>
<dbReference type="PROSITE" id="PS51257">
    <property type="entry name" value="PROKAR_LIPOPROTEIN"/>
    <property type="match status" value="1"/>
</dbReference>
<keyword evidence="3" id="KW-1185">Reference proteome</keyword>
<accession>A0A918LII3</accession>
<organism evidence="2 3">
    <name type="scientific">Actinokineospora fastidiosa</name>
    <dbReference type="NCBI Taxonomy" id="1816"/>
    <lineage>
        <taxon>Bacteria</taxon>
        <taxon>Bacillati</taxon>
        <taxon>Actinomycetota</taxon>
        <taxon>Actinomycetes</taxon>
        <taxon>Pseudonocardiales</taxon>
        <taxon>Pseudonocardiaceae</taxon>
        <taxon>Actinokineospora</taxon>
    </lineage>
</organism>
<evidence type="ECO:0000313" key="3">
    <source>
        <dbReference type="Proteomes" id="UP000660680"/>
    </source>
</evidence>
<dbReference type="InterPro" id="IPR007343">
    <property type="entry name" value="Uncharacterised_pept_Zn_put"/>
</dbReference>
<dbReference type="EMBL" id="BMRB01000006">
    <property type="protein sequence ID" value="GGS52774.1"/>
    <property type="molecule type" value="Genomic_DNA"/>
</dbReference>